<dbReference type="RefSeq" id="WP_307681518.1">
    <property type="nucleotide sequence ID" value="NZ_JAURUP010000032.1"/>
</dbReference>
<sequence length="49" mass="5999">MTDKKIKDNYTFKEMEYNLQEFKILKKAYELISLFEIRNESIQKSFNGM</sequence>
<accession>A0ABT9M6L4</accession>
<organism evidence="1 2">
    <name type="scientific">Thermoanaerobacter pentosaceus</name>
    <dbReference type="NCBI Taxonomy" id="694059"/>
    <lineage>
        <taxon>Bacteria</taxon>
        <taxon>Bacillati</taxon>
        <taxon>Bacillota</taxon>
        <taxon>Clostridia</taxon>
        <taxon>Thermoanaerobacterales</taxon>
        <taxon>Thermoanaerobacteraceae</taxon>
        <taxon>Thermoanaerobacter</taxon>
    </lineage>
</organism>
<proteinExistence type="predicted"/>
<gene>
    <name evidence="1" type="ORF">J2S24_002275</name>
</gene>
<comment type="caution">
    <text evidence="1">The sequence shown here is derived from an EMBL/GenBank/DDBJ whole genome shotgun (WGS) entry which is preliminary data.</text>
</comment>
<evidence type="ECO:0000313" key="1">
    <source>
        <dbReference type="EMBL" id="MDP9751757.1"/>
    </source>
</evidence>
<evidence type="ECO:0000313" key="2">
    <source>
        <dbReference type="Proteomes" id="UP001223886"/>
    </source>
</evidence>
<name>A0ABT9M6L4_9THEO</name>
<dbReference type="EMBL" id="JAURUP010000032">
    <property type="protein sequence ID" value="MDP9751757.1"/>
    <property type="molecule type" value="Genomic_DNA"/>
</dbReference>
<protein>
    <submittedName>
        <fullName evidence="1">Uncharacterized protein</fullName>
    </submittedName>
</protein>
<dbReference type="Proteomes" id="UP001223886">
    <property type="component" value="Unassembled WGS sequence"/>
</dbReference>
<reference evidence="1 2" key="1">
    <citation type="submission" date="2023-07" db="EMBL/GenBank/DDBJ databases">
        <title>Genomic Encyclopedia of Type Strains, Phase IV (KMG-IV): sequencing the most valuable type-strain genomes for metagenomic binning, comparative biology and taxonomic classification.</title>
        <authorList>
            <person name="Goeker M."/>
        </authorList>
    </citation>
    <scope>NUCLEOTIDE SEQUENCE [LARGE SCALE GENOMIC DNA]</scope>
    <source>
        <strain evidence="1 2">DSM 25963</strain>
    </source>
</reference>
<keyword evidence="2" id="KW-1185">Reference proteome</keyword>